<keyword evidence="4" id="KW-1185">Reference proteome</keyword>
<dbReference type="InterPro" id="IPR000719">
    <property type="entry name" value="Prot_kinase_dom"/>
</dbReference>
<feature type="region of interest" description="Disordered" evidence="1">
    <location>
        <begin position="1"/>
        <end position="31"/>
    </location>
</feature>
<proteinExistence type="predicted"/>
<gene>
    <name evidence="3" type="ORF">HYPSUDRAFT_44727</name>
</gene>
<dbReference type="InterPro" id="IPR008266">
    <property type="entry name" value="Tyr_kinase_AS"/>
</dbReference>
<dbReference type="InterPro" id="IPR040976">
    <property type="entry name" value="Pkinase_fungal"/>
</dbReference>
<reference evidence="4" key="1">
    <citation type="submission" date="2014-04" db="EMBL/GenBank/DDBJ databases">
        <title>Evolutionary Origins and Diversification of the Mycorrhizal Mutualists.</title>
        <authorList>
            <consortium name="DOE Joint Genome Institute"/>
            <consortium name="Mycorrhizal Genomics Consortium"/>
            <person name="Kohler A."/>
            <person name="Kuo A."/>
            <person name="Nagy L.G."/>
            <person name="Floudas D."/>
            <person name="Copeland A."/>
            <person name="Barry K.W."/>
            <person name="Cichocki N."/>
            <person name="Veneault-Fourrey C."/>
            <person name="LaButti K."/>
            <person name="Lindquist E.A."/>
            <person name="Lipzen A."/>
            <person name="Lundell T."/>
            <person name="Morin E."/>
            <person name="Murat C."/>
            <person name="Riley R."/>
            <person name="Ohm R."/>
            <person name="Sun H."/>
            <person name="Tunlid A."/>
            <person name="Henrissat B."/>
            <person name="Grigoriev I.V."/>
            <person name="Hibbett D.S."/>
            <person name="Martin F."/>
        </authorList>
    </citation>
    <scope>NUCLEOTIDE SEQUENCE [LARGE SCALE GENOMIC DNA]</scope>
    <source>
        <strain evidence="4">FD-334 SS-4</strain>
    </source>
</reference>
<dbReference type="InterPro" id="IPR011009">
    <property type="entry name" value="Kinase-like_dom_sf"/>
</dbReference>
<dbReference type="Proteomes" id="UP000054270">
    <property type="component" value="Unassembled WGS sequence"/>
</dbReference>
<dbReference type="Gene3D" id="1.10.510.10">
    <property type="entry name" value="Transferase(Phosphotransferase) domain 1"/>
    <property type="match status" value="1"/>
</dbReference>
<dbReference type="AlphaFoldDB" id="A0A0D2NQ40"/>
<feature type="compositionally biased region" description="Basic and acidic residues" evidence="1">
    <location>
        <begin position="1"/>
        <end position="10"/>
    </location>
</feature>
<evidence type="ECO:0000313" key="3">
    <source>
        <dbReference type="EMBL" id="KJA18891.1"/>
    </source>
</evidence>
<feature type="domain" description="Protein kinase" evidence="2">
    <location>
        <begin position="1"/>
        <end position="239"/>
    </location>
</feature>
<dbReference type="SUPFAM" id="SSF56112">
    <property type="entry name" value="Protein kinase-like (PK-like)"/>
    <property type="match status" value="1"/>
</dbReference>
<dbReference type="GO" id="GO:0005524">
    <property type="term" value="F:ATP binding"/>
    <property type="evidence" value="ECO:0007669"/>
    <property type="project" value="InterPro"/>
</dbReference>
<dbReference type="OrthoDB" id="5592585at2759"/>
<evidence type="ECO:0000256" key="1">
    <source>
        <dbReference type="SAM" id="MobiDB-lite"/>
    </source>
</evidence>
<dbReference type="EMBL" id="KN817583">
    <property type="protein sequence ID" value="KJA18891.1"/>
    <property type="molecule type" value="Genomic_DNA"/>
</dbReference>
<sequence>MAKDLEDWHSKTVTQASGPNEKRKERILQAPRPTHMSHYRMTFNPVGKPLHVFESSRQFISAVADAMEAHDDTWFKGQILHRDISVSNIIIAENGEGILIDWDLCVKFPKRRPSEQGEFQEATAARRFPRMGTWQFMSSRLLYQTRIKDYCDDRESALWVLLWIALRYTPTSGFPGSGHRHYLPILMKVFNEVDHLTDGSIAGDRPGLHSLVETLTKTFAIRYAGAPTAEDVKDLEKFRAREDLAQFIPRAAAYRYEQQVNKIRSKGWLVNTIRDHLLQLGWPVDDKTSRQEILPMSSTPYIRPFRVYNFL</sequence>
<evidence type="ECO:0000313" key="4">
    <source>
        <dbReference type="Proteomes" id="UP000054270"/>
    </source>
</evidence>
<protein>
    <recommendedName>
        <fullName evidence="2">Protein kinase domain-containing protein</fullName>
    </recommendedName>
</protein>
<dbReference type="PROSITE" id="PS00109">
    <property type="entry name" value="PROTEIN_KINASE_TYR"/>
    <property type="match status" value="1"/>
</dbReference>
<dbReference type="PANTHER" id="PTHR38248:SF2">
    <property type="entry name" value="FUNK1 11"/>
    <property type="match status" value="1"/>
</dbReference>
<dbReference type="PROSITE" id="PS50011">
    <property type="entry name" value="PROTEIN_KINASE_DOM"/>
    <property type="match status" value="1"/>
</dbReference>
<dbReference type="Pfam" id="PF17667">
    <property type="entry name" value="Pkinase_fungal"/>
    <property type="match status" value="1"/>
</dbReference>
<evidence type="ECO:0000259" key="2">
    <source>
        <dbReference type="PROSITE" id="PS50011"/>
    </source>
</evidence>
<organism evidence="3 4">
    <name type="scientific">Hypholoma sublateritium (strain FD-334 SS-4)</name>
    <dbReference type="NCBI Taxonomy" id="945553"/>
    <lineage>
        <taxon>Eukaryota</taxon>
        <taxon>Fungi</taxon>
        <taxon>Dikarya</taxon>
        <taxon>Basidiomycota</taxon>
        <taxon>Agaricomycotina</taxon>
        <taxon>Agaricomycetes</taxon>
        <taxon>Agaricomycetidae</taxon>
        <taxon>Agaricales</taxon>
        <taxon>Agaricineae</taxon>
        <taxon>Strophariaceae</taxon>
        <taxon>Hypholoma</taxon>
    </lineage>
</organism>
<accession>A0A0D2NQ40</accession>
<dbReference type="GO" id="GO:0004672">
    <property type="term" value="F:protein kinase activity"/>
    <property type="evidence" value="ECO:0007669"/>
    <property type="project" value="InterPro"/>
</dbReference>
<dbReference type="PANTHER" id="PTHR38248">
    <property type="entry name" value="FUNK1 6"/>
    <property type="match status" value="1"/>
</dbReference>
<name>A0A0D2NQ40_HYPSF</name>